<keyword evidence="2" id="KW-0805">Transcription regulation</keyword>
<dbReference type="PANTHER" id="PTHR43214:SF41">
    <property type="entry name" value="NITRATE_NITRITE RESPONSE REGULATOR PROTEIN NARP"/>
    <property type="match status" value="1"/>
</dbReference>
<evidence type="ECO:0000259" key="7">
    <source>
        <dbReference type="PROSITE" id="PS50110"/>
    </source>
</evidence>
<dbReference type="PANTHER" id="PTHR43214">
    <property type="entry name" value="TWO-COMPONENT RESPONSE REGULATOR"/>
    <property type="match status" value="1"/>
</dbReference>
<dbReference type="AlphaFoldDB" id="A0A2D1U881"/>
<reference evidence="8 9" key="1">
    <citation type="submission" date="2017-10" db="EMBL/GenBank/DDBJ databases">
        <title>Whole genome of Pedobacter ginsengisoli T01R-27 isolated from tomato rhizosphere.</title>
        <authorList>
            <person name="Weon H.-Y."/>
            <person name="Lee S.A."/>
            <person name="Sang M.K."/>
            <person name="Song J."/>
        </authorList>
    </citation>
    <scope>NUCLEOTIDE SEQUENCE [LARGE SCALE GENOMIC DNA]</scope>
    <source>
        <strain evidence="8 9">T01R-27</strain>
    </source>
</reference>
<dbReference type="PRINTS" id="PR00038">
    <property type="entry name" value="HTHLUXR"/>
</dbReference>
<dbReference type="Pfam" id="PF00196">
    <property type="entry name" value="GerE"/>
    <property type="match status" value="1"/>
</dbReference>
<evidence type="ECO:0000256" key="5">
    <source>
        <dbReference type="PROSITE-ProRule" id="PRU00169"/>
    </source>
</evidence>
<dbReference type="InterPro" id="IPR039420">
    <property type="entry name" value="WalR-like"/>
</dbReference>
<dbReference type="SUPFAM" id="SSF52172">
    <property type="entry name" value="CheY-like"/>
    <property type="match status" value="1"/>
</dbReference>
<dbReference type="Pfam" id="PF00072">
    <property type="entry name" value="Response_reg"/>
    <property type="match status" value="1"/>
</dbReference>
<dbReference type="PROSITE" id="PS50110">
    <property type="entry name" value="RESPONSE_REGULATORY"/>
    <property type="match status" value="1"/>
</dbReference>
<evidence type="ECO:0000259" key="6">
    <source>
        <dbReference type="PROSITE" id="PS50043"/>
    </source>
</evidence>
<dbReference type="InterPro" id="IPR016032">
    <property type="entry name" value="Sig_transdc_resp-reg_C-effctor"/>
</dbReference>
<dbReference type="CDD" id="cd17535">
    <property type="entry name" value="REC_NarL-like"/>
    <property type="match status" value="1"/>
</dbReference>
<dbReference type="InterPro" id="IPR058245">
    <property type="entry name" value="NreC/VraR/RcsB-like_REC"/>
</dbReference>
<dbReference type="InterPro" id="IPR000792">
    <property type="entry name" value="Tscrpt_reg_LuxR_C"/>
</dbReference>
<evidence type="ECO:0000256" key="4">
    <source>
        <dbReference type="ARBA" id="ARBA00023163"/>
    </source>
</evidence>
<evidence type="ECO:0000256" key="2">
    <source>
        <dbReference type="ARBA" id="ARBA00023015"/>
    </source>
</evidence>
<evidence type="ECO:0000256" key="3">
    <source>
        <dbReference type="ARBA" id="ARBA00023125"/>
    </source>
</evidence>
<dbReference type="EMBL" id="CP024091">
    <property type="protein sequence ID" value="ATP57754.1"/>
    <property type="molecule type" value="Genomic_DNA"/>
</dbReference>
<sequence>MLIPKPTLAIIDDHPIVIEGLTKLLMKKEKFNLIGSFTNGQDFISFLKTTPINIVLLDIVLPGIDGMDLCKEIKNISPTTIVLAFSNHQERSGIMKMLENGASGYVLKDASIDELMFCIDEAMNGRITFSKAINDILIQAQLKENRVAKLTQRETEILKLIANGTTTPHIAELLFLSKFTVENHRKNILQKLKAKNVAELISIANQQGLL</sequence>
<dbReference type="PROSITE" id="PS50043">
    <property type="entry name" value="HTH_LUXR_2"/>
    <property type="match status" value="1"/>
</dbReference>
<dbReference type="KEGG" id="pgs:CPT03_15420"/>
<evidence type="ECO:0000313" key="9">
    <source>
        <dbReference type="Proteomes" id="UP000223749"/>
    </source>
</evidence>
<dbReference type="OrthoDB" id="9797341at2"/>
<organism evidence="8 9">
    <name type="scientific">Pedobacter ginsengisoli</name>
    <dbReference type="NCBI Taxonomy" id="363852"/>
    <lineage>
        <taxon>Bacteria</taxon>
        <taxon>Pseudomonadati</taxon>
        <taxon>Bacteroidota</taxon>
        <taxon>Sphingobacteriia</taxon>
        <taxon>Sphingobacteriales</taxon>
        <taxon>Sphingobacteriaceae</taxon>
        <taxon>Pedobacter</taxon>
    </lineage>
</organism>
<dbReference type="Proteomes" id="UP000223749">
    <property type="component" value="Chromosome"/>
</dbReference>
<dbReference type="SUPFAM" id="SSF46894">
    <property type="entry name" value="C-terminal effector domain of the bipartite response regulators"/>
    <property type="match status" value="1"/>
</dbReference>
<feature type="domain" description="HTH luxR-type" evidence="6">
    <location>
        <begin position="143"/>
        <end position="208"/>
    </location>
</feature>
<keyword evidence="1 5" id="KW-0597">Phosphoprotein</keyword>
<accession>A0A2D1U881</accession>
<dbReference type="InterPro" id="IPR011006">
    <property type="entry name" value="CheY-like_superfamily"/>
</dbReference>
<name>A0A2D1U881_9SPHI</name>
<dbReference type="CDD" id="cd06170">
    <property type="entry name" value="LuxR_C_like"/>
    <property type="match status" value="1"/>
</dbReference>
<dbReference type="GO" id="GO:0003677">
    <property type="term" value="F:DNA binding"/>
    <property type="evidence" value="ECO:0007669"/>
    <property type="project" value="UniProtKB-KW"/>
</dbReference>
<keyword evidence="4" id="KW-0804">Transcription</keyword>
<feature type="modified residue" description="4-aspartylphosphate" evidence="5">
    <location>
        <position position="58"/>
    </location>
</feature>
<dbReference type="InterPro" id="IPR001789">
    <property type="entry name" value="Sig_transdc_resp-reg_receiver"/>
</dbReference>
<keyword evidence="3 8" id="KW-0238">DNA-binding</keyword>
<dbReference type="SMART" id="SM00421">
    <property type="entry name" value="HTH_LUXR"/>
    <property type="match status" value="1"/>
</dbReference>
<protein>
    <submittedName>
        <fullName evidence="8">DNA-binding response regulator</fullName>
    </submittedName>
</protein>
<dbReference type="GO" id="GO:0000160">
    <property type="term" value="P:phosphorelay signal transduction system"/>
    <property type="evidence" value="ECO:0007669"/>
    <property type="project" value="InterPro"/>
</dbReference>
<proteinExistence type="predicted"/>
<evidence type="ECO:0000256" key="1">
    <source>
        <dbReference type="ARBA" id="ARBA00022553"/>
    </source>
</evidence>
<keyword evidence="9" id="KW-1185">Reference proteome</keyword>
<dbReference type="SMART" id="SM00448">
    <property type="entry name" value="REC"/>
    <property type="match status" value="1"/>
</dbReference>
<feature type="domain" description="Response regulatory" evidence="7">
    <location>
        <begin position="7"/>
        <end position="123"/>
    </location>
</feature>
<evidence type="ECO:0000313" key="8">
    <source>
        <dbReference type="EMBL" id="ATP57754.1"/>
    </source>
</evidence>
<dbReference type="GO" id="GO:0006355">
    <property type="term" value="P:regulation of DNA-templated transcription"/>
    <property type="evidence" value="ECO:0007669"/>
    <property type="project" value="InterPro"/>
</dbReference>
<dbReference type="Gene3D" id="3.40.50.2300">
    <property type="match status" value="1"/>
</dbReference>
<dbReference type="RefSeq" id="WP_099439667.1">
    <property type="nucleotide sequence ID" value="NZ_CP024091.1"/>
</dbReference>
<dbReference type="PROSITE" id="PS00622">
    <property type="entry name" value="HTH_LUXR_1"/>
    <property type="match status" value="1"/>
</dbReference>
<gene>
    <name evidence="8" type="ORF">CPT03_15420</name>
</gene>